<dbReference type="AlphaFoldDB" id="A0A366X364"/>
<evidence type="ECO:0000259" key="1">
    <source>
        <dbReference type="Pfam" id="PF20056"/>
    </source>
</evidence>
<proteinExistence type="predicted"/>
<feature type="domain" description="DUF6455" evidence="1">
    <location>
        <begin position="6"/>
        <end position="85"/>
    </location>
</feature>
<dbReference type="OrthoDB" id="7859249at2"/>
<dbReference type="InterPro" id="IPR045601">
    <property type="entry name" value="DUF6455"/>
</dbReference>
<evidence type="ECO:0000313" key="3">
    <source>
        <dbReference type="Proteomes" id="UP000252706"/>
    </source>
</evidence>
<dbReference type="Proteomes" id="UP000252706">
    <property type="component" value="Unassembled WGS sequence"/>
</dbReference>
<sequence length="86" mass="9434">MTRATLGPINRHFWLTRSVARCMGVSLSQAMAEGQLSEADYATLVTRCRSAECADTCQLWLASQTTKAEEAPMHCVNAEVLNGLRC</sequence>
<dbReference type="EMBL" id="QOCE01000013">
    <property type="protein sequence ID" value="RBW58635.1"/>
    <property type="molecule type" value="Genomic_DNA"/>
</dbReference>
<comment type="caution">
    <text evidence="2">The sequence shown here is derived from an EMBL/GenBank/DDBJ whole genome shotgun (WGS) entry which is preliminary data.</text>
</comment>
<reference evidence="2 3" key="1">
    <citation type="submission" date="2018-07" db="EMBL/GenBank/DDBJ databases">
        <title>Modular assembly of carbohydrate-degrading microbial communities in the ocean.</title>
        <authorList>
            <person name="Enke T.N."/>
            <person name="Datta M.S."/>
            <person name="Schwartzman J.A."/>
            <person name="Cermak N."/>
            <person name="Schmitz D.A."/>
            <person name="Barrere J."/>
            <person name="Cordero O.X."/>
        </authorList>
    </citation>
    <scope>NUCLEOTIDE SEQUENCE [LARGE SCALE GENOMIC DNA]</scope>
    <source>
        <strain evidence="2 3">C3M10</strain>
    </source>
</reference>
<name>A0A366X364_9RHOB</name>
<gene>
    <name evidence="2" type="ORF">DS909_06360</name>
</gene>
<accession>A0A366X364</accession>
<dbReference type="RefSeq" id="WP_113822614.1">
    <property type="nucleotide sequence ID" value="NZ_QOCE01000013.1"/>
</dbReference>
<protein>
    <recommendedName>
        <fullName evidence="1">DUF6455 domain-containing protein</fullName>
    </recommendedName>
</protein>
<evidence type="ECO:0000313" key="2">
    <source>
        <dbReference type="EMBL" id="RBW58635.1"/>
    </source>
</evidence>
<organism evidence="2 3">
    <name type="scientific">Phaeobacter gallaeciensis</name>
    <dbReference type="NCBI Taxonomy" id="60890"/>
    <lineage>
        <taxon>Bacteria</taxon>
        <taxon>Pseudomonadati</taxon>
        <taxon>Pseudomonadota</taxon>
        <taxon>Alphaproteobacteria</taxon>
        <taxon>Rhodobacterales</taxon>
        <taxon>Roseobacteraceae</taxon>
        <taxon>Phaeobacter</taxon>
    </lineage>
</organism>
<dbReference type="Pfam" id="PF20056">
    <property type="entry name" value="DUF6455"/>
    <property type="match status" value="1"/>
</dbReference>